<dbReference type="Proteomes" id="UP000190166">
    <property type="component" value="Unassembled WGS sequence"/>
</dbReference>
<protein>
    <submittedName>
        <fullName evidence="1">Uncharacterized protein</fullName>
    </submittedName>
</protein>
<keyword evidence="2" id="KW-1185">Reference proteome</keyword>
<dbReference type="AlphaFoldDB" id="A0A1T5NMC9"/>
<dbReference type="STRING" id="393003.SAMN05660461_2216"/>
<gene>
    <name evidence="1" type="ORF">SAMN05660461_2216</name>
</gene>
<evidence type="ECO:0000313" key="1">
    <source>
        <dbReference type="EMBL" id="SKD01565.1"/>
    </source>
</evidence>
<reference evidence="1 2" key="1">
    <citation type="submission" date="2017-02" db="EMBL/GenBank/DDBJ databases">
        <authorList>
            <person name="Peterson S.W."/>
        </authorList>
    </citation>
    <scope>NUCLEOTIDE SEQUENCE [LARGE SCALE GENOMIC DNA]</scope>
    <source>
        <strain evidence="1 2">DSM 18108</strain>
    </source>
</reference>
<organism evidence="1 2">
    <name type="scientific">Chitinophaga ginsengisegetis</name>
    <dbReference type="NCBI Taxonomy" id="393003"/>
    <lineage>
        <taxon>Bacteria</taxon>
        <taxon>Pseudomonadati</taxon>
        <taxon>Bacteroidota</taxon>
        <taxon>Chitinophagia</taxon>
        <taxon>Chitinophagales</taxon>
        <taxon>Chitinophagaceae</taxon>
        <taxon>Chitinophaga</taxon>
    </lineage>
</organism>
<dbReference type="EMBL" id="FUZZ01000001">
    <property type="protein sequence ID" value="SKD01565.1"/>
    <property type="molecule type" value="Genomic_DNA"/>
</dbReference>
<dbReference type="RefSeq" id="WP_079469411.1">
    <property type="nucleotide sequence ID" value="NZ_FUZZ01000001.1"/>
</dbReference>
<dbReference type="InterPro" id="IPR046167">
    <property type="entry name" value="DUF6169"/>
</dbReference>
<dbReference type="Pfam" id="PF19666">
    <property type="entry name" value="DUF6169"/>
    <property type="match status" value="1"/>
</dbReference>
<evidence type="ECO:0000313" key="2">
    <source>
        <dbReference type="Proteomes" id="UP000190166"/>
    </source>
</evidence>
<name>A0A1T5NMC9_9BACT</name>
<proteinExistence type="predicted"/>
<accession>A0A1T5NMC9</accession>
<sequence length="165" mass="19445">MLSSYNVSQLKEGDYLFTTDSGIVYSVYMLDESLYFDAYPEFSADVHTLGFDMISNPLRKTPFDKRVRITISNIIIDYLTTHPEKVFFFVCDSADAREKSRMKIFELWYHQRQTDTIEKYNESIHTADMDIYFSIIIHSKNSLKNYILSCFRQLTQSTAEKLKSY</sequence>